<reference evidence="2 3" key="1">
    <citation type="submission" date="2020-03" db="EMBL/GenBank/DDBJ databases">
        <title>Draft Genome Sequence of Cudoniella acicularis.</title>
        <authorList>
            <person name="Buettner E."/>
            <person name="Kellner H."/>
        </authorList>
    </citation>
    <scope>NUCLEOTIDE SEQUENCE [LARGE SCALE GENOMIC DNA]</scope>
    <source>
        <strain evidence="2 3">DSM 108380</strain>
    </source>
</reference>
<dbReference type="PANTHER" id="PTHR35391">
    <property type="entry name" value="C2H2-TYPE DOMAIN-CONTAINING PROTEIN-RELATED"/>
    <property type="match status" value="1"/>
</dbReference>
<gene>
    <name evidence="2" type="ORF">G7Y89_g9681</name>
</gene>
<sequence>MESELENLRRQLQEEQHKREAAELQLSQEKQRREEAEATIKRSRFWELGARLNITEDVIELAATRKLQLSLSLQWIVSKFEHILNDDSWAEKRWGIAIPLYGSSLKLNIWKREIGYEDGVLDRIQDNEGFRDLAEKTYLRFLAIQSLLGKFEKRYMSSPRIIGLNLDARDILEPLQASVDALVDKAEMFDHFSDSGQTSQLRLGDAARSLATQNEPGGEVTPNIDTQFLHTYLQYRYPVISDVLLQRLCQIMTWKRTVLRQWDQDTRPRITMYPTITREERQLPPEKPLAMEELQHPPEIPVAMSSRSRPSARSQVRSIIDSRLIQYSTTSILPKEMYVPAATTVSAPFNDTFIYPNPPADDVCFLCHLPATLLPPAQERGRKKKWRKHLKGHIQPYFCFVEDCPDKYMFFSNKAHWIEHVETHSLPWKEDKLKVLIPSFPNIDASNLREFSNLAQMAEFWTKRIFNSCPFCQKESSRDGLVGPMYHLESHIAQHYEVLSLALLPLEEFGGQYPDDAISSSRTGDESRILDMDILRDDNLDFSYPASETESILEMGPIDEPPELNKPVSWESVLDQQKFNQMENDPVLEKFKWYRITHVLDDTPSKRTNVPEPASASEVPRDDVVYKIVSVFSNPTPHKPVLLFGPKGIGKSQIALQYCYRQKKNYQLMLWIDAKNPRNMEVDVNNAIYLITRQEQKLPLSKAVSRLKDKLLEFDGDWFLGLDDVTSSTEEMCKDLVQLSAAGSILVTSQEERRELYAECFQVPKLTIDQSLSILRHSGNQSADPDDSALLELADRLDYNPSALQKVATRMENKQSPRQILEELWDFEEKILKDDLLKQHIPLELKQITKSETSSTQLLGKDVEQSRVQLLSYKRAQACVSTTQVSTENVRKGLFLKYIPKPRTETGVPGKEQLSREKNARQRAVKKMLHDGKENMSRGIAQSEGQE</sequence>
<keyword evidence="3" id="KW-1185">Reference proteome</keyword>
<evidence type="ECO:0000256" key="1">
    <source>
        <dbReference type="SAM" id="MobiDB-lite"/>
    </source>
</evidence>
<evidence type="ECO:0008006" key="4">
    <source>
        <dbReference type="Google" id="ProtNLM"/>
    </source>
</evidence>
<name>A0A8H4RFR1_9HELO</name>
<proteinExistence type="predicted"/>
<accession>A0A8H4RFR1</accession>
<feature type="region of interest" description="Disordered" evidence="1">
    <location>
        <begin position="1"/>
        <end position="30"/>
    </location>
</feature>
<feature type="region of interest" description="Disordered" evidence="1">
    <location>
        <begin position="905"/>
        <end position="947"/>
    </location>
</feature>
<dbReference type="AlphaFoldDB" id="A0A8H4RFR1"/>
<organism evidence="2 3">
    <name type="scientific">Cudoniella acicularis</name>
    <dbReference type="NCBI Taxonomy" id="354080"/>
    <lineage>
        <taxon>Eukaryota</taxon>
        <taxon>Fungi</taxon>
        <taxon>Dikarya</taxon>
        <taxon>Ascomycota</taxon>
        <taxon>Pezizomycotina</taxon>
        <taxon>Leotiomycetes</taxon>
        <taxon>Helotiales</taxon>
        <taxon>Tricladiaceae</taxon>
        <taxon>Cudoniella</taxon>
    </lineage>
</organism>
<dbReference type="SUPFAM" id="SSF52540">
    <property type="entry name" value="P-loop containing nucleoside triphosphate hydrolases"/>
    <property type="match status" value="1"/>
</dbReference>
<evidence type="ECO:0000313" key="2">
    <source>
        <dbReference type="EMBL" id="KAF4628471.1"/>
    </source>
</evidence>
<feature type="compositionally biased region" description="Basic and acidic residues" evidence="1">
    <location>
        <begin position="1"/>
        <end position="22"/>
    </location>
</feature>
<evidence type="ECO:0000313" key="3">
    <source>
        <dbReference type="Proteomes" id="UP000566819"/>
    </source>
</evidence>
<dbReference type="OrthoDB" id="6161812at2759"/>
<dbReference type="InterPro" id="IPR027417">
    <property type="entry name" value="P-loop_NTPase"/>
</dbReference>
<dbReference type="EMBL" id="JAAMPI010000808">
    <property type="protein sequence ID" value="KAF4628471.1"/>
    <property type="molecule type" value="Genomic_DNA"/>
</dbReference>
<protein>
    <recommendedName>
        <fullName evidence="4">C2H2-type domain-containing protein</fullName>
    </recommendedName>
</protein>
<dbReference type="Gene3D" id="3.40.50.300">
    <property type="entry name" value="P-loop containing nucleotide triphosphate hydrolases"/>
    <property type="match status" value="1"/>
</dbReference>
<comment type="caution">
    <text evidence="2">The sequence shown here is derived from an EMBL/GenBank/DDBJ whole genome shotgun (WGS) entry which is preliminary data.</text>
</comment>
<dbReference type="PANTHER" id="PTHR35391:SF5">
    <property type="entry name" value="DUF6590 DOMAIN-CONTAINING PROTEIN"/>
    <property type="match status" value="1"/>
</dbReference>
<dbReference type="Proteomes" id="UP000566819">
    <property type="component" value="Unassembled WGS sequence"/>
</dbReference>